<dbReference type="SUPFAM" id="SSF55136">
    <property type="entry name" value="Probable bacterial effector-binding domain"/>
    <property type="match status" value="1"/>
</dbReference>
<dbReference type="Gene3D" id="3.20.80.10">
    <property type="entry name" value="Regulatory factor, effector binding domain"/>
    <property type="match status" value="1"/>
</dbReference>
<comment type="caution">
    <text evidence="2">The sequence shown here is derived from an EMBL/GenBank/DDBJ whole genome shotgun (WGS) entry which is preliminary data.</text>
</comment>
<dbReference type="InterPro" id="IPR011256">
    <property type="entry name" value="Reg_factor_effector_dom_sf"/>
</dbReference>
<reference evidence="2 3" key="1">
    <citation type="submission" date="2020-08" db="EMBL/GenBank/DDBJ databases">
        <title>Genomic Encyclopedia of Type Strains, Phase IV (KMG-IV): sequencing the most valuable type-strain genomes for metagenomic binning, comparative biology and taxonomic classification.</title>
        <authorList>
            <person name="Goeker M."/>
        </authorList>
    </citation>
    <scope>NUCLEOTIDE SEQUENCE [LARGE SCALE GENOMIC DNA]</scope>
    <source>
        <strain evidence="2 3">DSM 19979</strain>
    </source>
</reference>
<evidence type="ECO:0000256" key="1">
    <source>
        <dbReference type="SAM" id="SignalP"/>
    </source>
</evidence>
<feature type="signal peptide" evidence="1">
    <location>
        <begin position="1"/>
        <end position="22"/>
    </location>
</feature>
<evidence type="ECO:0000313" key="3">
    <source>
        <dbReference type="Proteomes" id="UP000553193"/>
    </source>
</evidence>
<dbReference type="PROSITE" id="PS51257">
    <property type="entry name" value="PROKAR_LIPOPROTEIN"/>
    <property type="match status" value="1"/>
</dbReference>
<proteinExistence type="predicted"/>
<feature type="chain" id="PRO_5032735136" description="SOUL heme-binding protein" evidence="1">
    <location>
        <begin position="23"/>
        <end position="207"/>
    </location>
</feature>
<dbReference type="Proteomes" id="UP000553193">
    <property type="component" value="Unassembled WGS sequence"/>
</dbReference>
<dbReference type="RefSeq" id="WP_184381864.1">
    <property type="nucleotide sequence ID" value="NZ_JACIDJ010000001.1"/>
</dbReference>
<dbReference type="PANTHER" id="PTHR11220:SF58">
    <property type="entry name" value="SOUL HEME-BINDING FAMILY PROTEIN"/>
    <property type="match status" value="1"/>
</dbReference>
<gene>
    <name evidence="2" type="ORF">GGQ83_000336</name>
</gene>
<accession>A0A840A9R6</accession>
<sequence>MRRLVPLLLAPLLAACSVVGMRSTEEPAFTVMAREGETEIRRYAPRLLAEVVVRGDEAAARNQGFRPLAAFIFGENAAAERIGMTAPVAQSGERIGMTAPVAQVAEGDAWRIGFFMPARYSRATLPLPRDPAITIRELPEALVAVRRFAGLPSPEAVAAARAALEAELAGTPWRATGPGGAWFYDPPWTIPALRRSEVWVPVAATGS</sequence>
<name>A0A840A9R6_9PROT</name>
<dbReference type="EMBL" id="JACIDJ010000001">
    <property type="protein sequence ID" value="MBB3896910.1"/>
    <property type="molecule type" value="Genomic_DNA"/>
</dbReference>
<protein>
    <recommendedName>
        <fullName evidence="4">SOUL heme-binding protein</fullName>
    </recommendedName>
</protein>
<dbReference type="InterPro" id="IPR006917">
    <property type="entry name" value="SOUL_heme-bd"/>
</dbReference>
<keyword evidence="1" id="KW-0732">Signal</keyword>
<dbReference type="Pfam" id="PF04832">
    <property type="entry name" value="SOUL"/>
    <property type="match status" value="1"/>
</dbReference>
<evidence type="ECO:0008006" key="4">
    <source>
        <dbReference type="Google" id="ProtNLM"/>
    </source>
</evidence>
<keyword evidence="3" id="KW-1185">Reference proteome</keyword>
<dbReference type="AlphaFoldDB" id="A0A840A9R6"/>
<dbReference type="PANTHER" id="PTHR11220">
    <property type="entry name" value="HEME-BINDING PROTEIN-RELATED"/>
    <property type="match status" value="1"/>
</dbReference>
<organism evidence="2 3">
    <name type="scientific">Roseococcus suduntuyensis</name>
    <dbReference type="NCBI Taxonomy" id="455361"/>
    <lineage>
        <taxon>Bacteria</taxon>
        <taxon>Pseudomonadati</taxon>
        <taxon>Pseudomonadota</taxon>
        <taxon>Alphaproteobacteria</taxon>
        <taxon>Acetobacterales</taxon>
        <taxon>Roseomonadaceae</taxon>
        <taxon>Roseococcus</taxon>
    </lineage>
</organism>
<evidence type="ECO:0000313" key="2">
    <source>
        <dbReference type="EMBL" id="MBB3896910.1"/>
    </source>
</evidence>